<dbReference type="InterPro" id="IPR052161">
    <property type="entry name" value="Mycobact_Acyl-CoA_DH"/>
</dbReference>
<protein>
    <submittedName>
        <fullName evidence="10">Acyl-CoA dehydrogenase family protein</fullName>
    </submittedName>
</protein>
<dbReference type="SUPFAM" id="SSF56645">
    <property type="entry name" value="Acyl-CoA dehydrogenase NM domain-like"/>
    <property type="match status" value="1"/>
</dbReference>
<evidence type="ECO:0000256" key="1">
    <source>
        <dbReference type="ARBA" id="ARBA00001974"/>
    </source>
</evidence>
<evidence type="ECO:0000256" key="5">
    <source>
        <dbReference type="ARBA" id="ARBA00023002"/>
    </source>
</evidence>
<evidence type="ECO:0000313" key="11">
    <source>
        <dbReference type="Proteomes" id="UP001419910"/>
    </source>
</evidence>
<dbReference type="Gene3D" id="2.40.110.10">
    <property type="entry name" value="Butyryl-CoA Dehydrogenase, subunit A, domain 2"/>
    <property type="match status" value="1"/>
</dbReference>
<comment type="cofactor">
    <cofactor evidence="1 6">
        <name>FAD</name>
        <dbReference type="ChEBI" id="CHEBI:57692"/>
    </cofactor>
</comment>
<evidence type="ECO:0000256" key="3">
    <source>
        <dbReference type="ARBA" id="ARBA00022630"/>
    </source>
</evidence>
<feature type="domain" description="Acyl-CoA dehydrogenase/oxidase N-terminal" evidence="9">
    <location>
        <begin position="6"/>
        <end position="123"/>
    </location>
</feature>
<gene>
    <name evidence="10" type="ORF">ABC974_02675</name>
</gene>
<dbReference type="InterPro" id="IPR006091">
    <property type="entry name" value="Acyl-CoA_Oxase/DH_mid-dom"/>
</dbReference>
<comment type="caution">
    <text evidence="10">The sequence shown here is derived from an EMBL/GenBank/DDBJ whole genome shotgun (WGS) entry which is preliminary data.</text>
</comment>
<keyword evidence="11" id="KW-1185">Reference proteome</keyword>
<dbReference type="PANTHER" id="PTHR43292:SF3">
    <property type="entry name" value="ACYL-COA DEHYDROGENASE FADE29"/>
    <property type="match status" value="1"/>
</dbReference>
<dbReference type="InterPro" id="IPR013786">
    <property type="entry name" value="AcylCoA_DH/ox_N"/>
</dbReference>
<evidence type="ECO:0000256" key="2">
    <source>
        <dbReference type="ARBA" id="ARBA00009347"/>
    </source>
</evidence>
<keyword evidence="5 6" id="KW-0560">Oxidoreductase</keyword>
<reference evidence="10 11" key="1">
    <citation type="submission" date="2024-05" db="EMBL/GenBank/DDBJ databases">
        <authorList>
            <person name="Liu Q."/>
            <person name="Xin Y.-H."/>
        </authorList>
    </citation>
    <scope>NUCLEOTIDE SEQUENCE [LARGE SCALE GENOMIC DNA]</scope>
    <source>
        <strain evidence="10 11">CGMCC 1.10181</strain>
    </source>
</reference>
<dbReference type="InterPro" id="IPR046373">
    <property type="entry name" value="Acyl-CoA_Oxase/DH_mid-dom_sf"/>
</dbReference>
<dbReference type="InterPro" id="IPR036250">
    <property type="entry name" value="AcylCo_DH-like_C"/>
</dbReference>
<evidence type="ECO:0000259" key="9">
    <source>
        <dbReference type="Pfam" id="PF02771"/>
    </source>
</evidence>
<proteinExistence type="inferred from homology"/>
<name>A0ABU9XYA9_9SPHN</name>
<dbReference type="Pfam" id="PF02771">
    <property type="entry name" value="Acyl-CoA_dh_N"/>
    <property type="match status" value="1"/>
</dbReference>
<dbReference type="RefSeq" id="WP_343890520.1">
    <property type="nucleotide sequence ID" value="NZ_BAAAEH010000035.1"/>
</dbReference>
<evidence type="ECO:0000259" key="7">
    <source>
        <dbReference type="Pfam" id="PF00441"/>
    </source>
</evidence>
<keyword evidence="3 6" id="KW-0285">Flavoprotein</keyword>
<evidence type="ECO:0000256" key="4">
    <source>
        <dbReference type="ARBA" id="ARBA00022827"/>
    </source>
</evidence>
<dbReference type="SUPFAM" id="SSF47203">
    <property type="entry name" value="Acyl-CoA dehydrogenase C-terminal domain-like"/>
    <property type="match status" value="1"/>
</dbReference>
<dbReference type="PANTHER" id="PTHR43292">
    <property type="entry name" value="ACYL-COA DEHYDROGENASE"/>
    <property type="match status" value="1"/>
</dbReference>
<keyword evidence="4 6" id="KW-0274">FAD</keyword>
<accession>A0ABU9XYA9</accession>
<dbReference type="Pfam" id="PF02770">
    <property type="entry name" value="Acyl-CoA_dh_M"/>
    <property type="match status" value="1"/>
</dbReference>
<dbReference type="InterPro" id="IPR037069">
    <property type="entry name" value="AcylCoA_DH/ox_N_sf"/>
</dbReference>
<sequence>MTFDWTEEEAAFRQRLQDFLAKNLPANWEDVAGHGPGSAELTEFSRRFCGQLAQDGLLTPHWPSEIGGQGLDAWHQLILAEEMWSAGEPRGAQYMNVNWIGPTLIRYGSAEQQTRYLPAIAAGNAIWCQGFSEPGSGSDLASLRTRAMPDGDVYRVTGQKIWTSYAGLAETCFLLCRTGDDRKRGISILLVPMDTPGITVRQIPSIIGEGDIHEVFFDDVVVPVSARLGEEGQAWDIIGFSLTNERLGIPRYHLARAALDRAVAILKDGGEFSSEAVRLEAANAAALCEAARLASYAIVSRRARGEPIGAESSSARFATVMAERQVAEFIVEYLPESLCDAHPYLKMHHQRGIVAGIAAGAAEIQLNIIATDVLKLPREPR</sequence>
<dbReference type="Proteomes" id="UP001419910">
    <property type="component" value="Unassembled WGS sequence"/>
</dbReference>
<dbReference type="InterPro" id="IPR009075">
    <property type="entry name" value="AcylCo_DH/oxidase_C"/>
</dbReference>
<feature type="domain" description="Acyl-CoA dehydrogenase/oxidase C-terminal" evidence="7">
    <location>
        <begin position="235"/>
        <end position="373"/>
    </location>
</feature>
<dbReference type="Gene3D" id="1.10.540.10">
    <property type="entry name" value="Acyl-CoA dehydrogenase/oxidase, N-terminal domain"/>
    <property type="match status" value="1"/>
</dbReference>
<evidence type="ECO:0000256" key="6">
    <source>
        <dbReference type="RuleBase" id="RU362125"/>
    </source>
</evidence>
<feature type="domain" description="Acyl-CoA oxidase/dehydrogenase middle" evidence="8">
    <location>
        <begin position="128"/>
        <end position="220"/>
    </location>
</feature>
<dbReference type="EMBL" id="JBDIME010000002">
    <property type="protein sequence ID" value="MEN2788516.1"/>
    <property type="molecule type" value="Genomic_DNA"/>
</dbReference>
<dbReference type="Gene3D" id="1.20.140.10">
    <property type="entry name" value="Butyryl-CoA Dehydrogenase, subunit A, domain 3"/>
    <property type="match status" value="1"/>
</dbReference>
<dbReference type="InterPro" id="IPR009100">
    <property type="entry name" value="AcylCoA_DH/oxidase_NM_dom_sf"/>
</dbReference>
<dbReference type="Pfam" id="PF00441">
    <property type="entry name" value="Acyl-CoA_dh_1"/>
    <property type="match status" value="1"/>
</dbReference>
<comment type="similarity">
    <text evidence="2 6">Belongs to the acyl-CoA dehydrogenase family.</text>
</comment>
<organism evidence="10 11">
    <name type="scientific">Sphingomonas oligophenolica</name>
    <dbReference type="NCBI Taxonomy" id="301154"/>
    <lineage>
        <taxon>Bacteria</taxon>
        <taxon>Pseudomonadati</taxon>
        <taxon>Pseudomonadota</taxon>
        <taxon>Alphaproteobacteria</taxon>
        <taxon>Sphingomonadales</taxon>
        <taxon>Sphingomonadaceae</taxon>
        <taxon>Sphingomonas</taxon>
    </lineage>
</organism>
<evidence type="ECO:0000259" key="8">
    <source>
        <dbReference type="Pfam" id="PF02770"/>
    </source>
</evidence>
<evidence type="ECO:0000313" key="10">
    <source>
        <dbReference type="EMBL" id="MEN2788516.1"/>
    </source>
</evidence>